<evidence type="ECO:0000259" key="1">
    <source>
        <dbReference type="Pfam" id="PF00496"/>
    </source>
</evidence>
<feature type="domain" description="Solute-binding protein family 5" evidence="1">
    <location>
        <begin position="120"/>
        <end position="513"/>
    </location>
</feature>
<dbReference type="PIRSF" id="PIRSF002741">
    <property type="entry name" value="MppA"/>
    <property type="match status" value="1"/>
</dbReference>
<sequence>MRIFGSRRAQAAVIAVAAGSLALTACGGNDGGSKGQPKTQTQQDAKKLSQPVAFGNAQQSTGPAPAVAGAHSGGTMQVYQQADFSHLDPGQTYVSDGKVLDRLLQRGLTQYSQDASGKLTVVGDLATDSGKQSDGGKTWTYTLKDGIKDQNGNAITSATIRHSIERLYASFETDGPTYIQQWLSGDGTAYRKALPGGGYDGKHLPDSVLATPDAKTIVFHFKQAEPDLPQALTMPGYSAVPIKGDTKQKYDQMPLSTGPYKIADYKPGKSMTLVKNPQWDPKTDSVRHQYVNGFNIQTNVQSEDQTKSILADRGTDKNAMQWTGAVATTQVPNVTGDKAAMARTIQGYQPYVWQMNFNMDRIKDKRIRDAIAYAMPSAQVAKLDGGSFGGEVANSLLAPTLPGFDAKYDPFGKLKKPNGDIAKAKQLIKEAHAEGKKIVYAYANTQIRQQQSVVITNMLKQIGLDPVTKEIDNATWYEQMGKLKNGMDIYMTGWGQDWPSASTVIPPTYDGSNLQDGSSDYSHVNDPKVNAAIAKAEKITDPAQAQAAWTTIIKDIMERINPAAPVYYTKTFQIFGSNVGGLRYSNDSNEVDVTRVFLKK</sequence>
<organism evidence="2 3">
    <name type="scientific">Streptomyces tremellae</name>
    <dbReference type="NCBI Taxonomy" id="1124239"/>
    <lineage>
        <taxon>Bacteria</taxon>
        <taxon>Bacillati</taxon>
        <taxon>Actinomycetota</taxon>
        <taxon>Actinomycetes</taxon>
        <taxon>Kitasatosporales</taxon>
        <taxon>Streptomycetaceae</taxon>
        <taxon>Streptomyces</taxon>
    </lineage>
</organism>
<dbReference type="InterPro" id="IPR030678">
    <property type="entry name" value="Peptide/Ni-bd"/>
</dbReference>
<dbReference type="InterPro" id="IPR000914">
    <property type="entry name" value="SBP_5_dom"/>
</dbReference>
<accession>A0ABP7FLN3</accession>
<dbReference type="CDD" id="cd08506">
    <property type="entry name" value="PBP2_clavulanate_OppA2"/>
    <property type="match status" value="1"/>
</dbReference>
<dbReference type="Proteomes" id="UP001499884">
    <property type="component" value="Unassembled WGS sequence"/>
</dbReference>
<evidence type="ECO:0000313" key="2">
    <source>
        <dbReference type="EMBL" id="GAA3742950.1"/>
    </source>
</evidence>
<dbReference type="Pfam" id="PF00496">
    <property type="entry name" value="SBP_bac_5"/>
    <property type="match status" value="1"/>
</dbReference>
<dbReference type="InterPro" id="IPR039424">
    <property type="entry name" value="SBP_5"/>
</dbReference>
<dbReference type="Gene3D" id="3.10.105.10">
    <property type="entry name" value="Dipeptide-binding Protein, Domain 3"/>
    <property type="match status" value="1"/>
</dbReference>
<dbReference type="Gene3D" id="3.40.190.10">
    <property type="entry name" value="Periplasmic binding protein-like II"/>
    <property type="match status" value="1"/>
</dbReference>
<comment type="caution">
    <text evidence="2">The sequence shown here is derived from an EMBL/GenBank/DDBJ whole genome shotgun (WGS) entry which is preliminary data.</text>
</comment>
<dbReference type="PANTHER" id="PTHR30290:SF83">
    <property type="entry name" value="ABC TRANSPORTER SUBSTRATE-BINDING PROTEIN"/>
    <property type="match status" value="1"/>
</dbReference>
<dbReference type="PANTHER" id="PTHR30290">
    <property type="entry name" value="PERIPLASMIC BINDING COMPONENT OF ABC TRANSPORTER"/>
    <property type="match status" value="1"/>
</dbReference>
<dbReference type="RefSeq" id="WP_345650351.1">
    <property type="nucleotide sequence ID" value="NZ_BAABEP010000035.1"/>
</dbReference>
<protein>
    <submittedName>
        <fullName evidence="2">ABC transporter substrate-binding protein</fullName>
    </submittedName>
</protein>
<dbReference type="PROSITE" id="PS51257">
    <property type="entry name" value="PROKAR_LIPOPROTEIN"/>
    <property type="match status" value="1"/>
</dbReference>
<keyword evidence="3" id="KW-1185">Reference proteome</keyword>
<proteinExistence type="predicted"/>
<evidence type="ECO:0000313" key="3">
    <source>
        <dbReference type="Proteomes" id="UP001499884"/>
    </source>
</evidence>
<gene>
    <name evidence="2" type="ORF">GCM10023082_44710</name>
</gene>
<name>A0ABP7FLN3_9ACTN</name>
<dbReference type="EMBL" id="BAABEP010000035">
    <property type="protein sequence ID" value="GAA3742950.1"/>
    <property type="molecule type" value="Genomic_DNA"/>
</dbReference>
<reference evidence="3" key="1">
    <citation type="journal article" date="2019" name="Int. J. Syst. Evol. Microbiol.">
        <title>The Global Catalogue of Microorganisms (GCM) 10K type strain sequencing project: providing services to taxonomists for standard genome sequencing and annotation.</title>
        <authorList>
            <consortium name="The Broad Institute Genomics Platform"/>
            <consortium name="The Broad Institute Genome Sequencing Center for Infectious Disease"/>
            <person name="Wu L."/>
            <person name="Ma J."/>
        </authorList>
    </citation>
    <scope>NUCLEOTIDE SEQUENCE [LARGE SCALE GENOMIC DNA]</scope>
    <source>
        <strain evidence="3">JCM 30846</strain>
    </source>
</reference>
<dbReference type="SUPFAM" id="SSF53850">
    <property type="entry name" value="Periplasmic binding protein-like II"/>
    <property type="match status" value="1"/>
</dbReference>